<evidence type="ECO:0000256" key="1">
    <source>
        <dbReference type="ARBA" id="ARBA00004651"/>
    </source>
</evidence>
<comment type="caution">
    <text evidence="10">The sequence shown here is derived from an EMBL/GenBank/DDBJ whole genome shotgun (WGS) entry which is preliminary data.</text>
</comment>
<feature type="domain" description="ABC3 transporter permease C-terminal" evidence="8">
    <location>
        <begin position="743"/>
        <end position="859"/>
    </location>
</feature>
<evidence type="ECO:0000256" key="5">
    <source>
        <dbReference type="ARBA" id="ARBA00023136"/>
    </source>
</evidence>
<keyword evidence="3 7" id="KW-0812">Transmembrane</keyword>
<keyword evidence="4 7" id="KW-1133">Transmembrane helix</keyword>
<dbReference type="InterPro" id="IPR050250">
    <property type="entry name" value="Macrolide_Exporter_MacB"/>
</dbReference>
<feature type="transmembrane region" description="Helical" evidence="7">
    <location>
        <begin position="323"/>
        <end position="350"/>
    </location>
</feature>
<dbReference type="Pfam" id="PF12704">
    <property type="entry name" value="MacB_PCD"/>
    <property type="match status" value="1"/>
</dbReference>
<accession>A0ABU0CXN9</accession>
<evidence type="ECO:0000256" key="6">
    <source>
        <dbReference type="ARBA" id="ARBA00038076"/>
    </source>
</evidence>
<dbReference type="RefSeq" id="WP_307342268.1">
    <property type="nucleotide sequence ID" value="NZ_JAUSUQ010000014.1"/>
</dbReference>
<dbReference type="InterPro" id="IPR025857">
    <property type="entry name" value="MacB_PCD"/>
</dbReference>
<reference evidence="10 11" key="1">
    <citation type="submission" date="2023-07" db="EMBL/GenBank/DDBJ databases">
        <title>Genomic Encyclopedia of Type Strains, Phase IV (KMG-IV): sequencing the most valuable type-strain genomes for metagenomic binning, comparative biology and taxonomic classification.</title>
        <authorList>
            <person name="Goeker M."/>
        </authorList>
    </citation>
    <scope>NUCLEOTIDE SEQUENCE [LARGE SCALE GENOMIC DNA]</scope>
    <source>
        <strain evidence="10 11">DSM 17740</strain>
    </source>
</reference>
<feature type="transmembrane region" description="Helical" evidence="7">
    <location>
        <begin position="370"/>
        <end position="394"/>
    </location>
</feature>
<evidence type="ECO:0000259" key="9">
    <source>
        <dbReference type="Pfam" id="PF12704"/>
    </source>
</evidence>
<proteinExistence type="inferred from homology"/>
<keyword evidence="11" id="KW-1185">Reference proteome</keyword>
<feature type="transmembrane region" description="Helical" evidence="7">
    <location>
        <begin position="453"/>
        <end position="475"/>
    </location>
</feature>
<evidence type="ECO:0000313" key="10">
    <source>
        <dbReference type="EMBL" id="MDQ0340517.1"/>
    </source>
</evidence>
<dbReference type="PANTHER" id="PTHR30572:SF4">
    <property type="entry name" value="ABC TRANSPORTER PERMEASE YTRF"/>
    <property type="match status" value="1"/>
</dbReference>
<feature type="transmembrane region" description="Helical" evidence="7">
    <location>
        <begin position="792"/>
        <end position="813"/>
    </location>
</feature>
<organism evidence="10 11">
    <name type="scientific">Caldalkalibacillus uzonensis</name>
    <dbReference type="NCBI Taxonomy" id="353224"/>
    <lineage>
        <taxon>Bacteria</taxon>
        <taxon>Bacillati</taxon>
        <taxon>Bacillota</taxon>
        <taxon>Bacilli</taxon>
        <taxon>Bacillales</taxon>
        <taxon>Bacillaceae</taxon>
        <taxon>Caldalkalibacillus</taxon>
    </lineage>
</organism>
<comment type="similarity">
    <text evidence="6">Belongs to the ABC-4 integral membrane protein family.</text>
</comment>
<gene>
    <name evidence="10" type="ORF">J2S00_003332</name>
</gene>
<comment type="subcellular location">
    <subcellularLocation>
        <location evidence="1">Cell membrane</location>
        <topology evidence="1">Multi-pass membrane protein</topology>
    </subcellularLocation>
</comment>
<feature type="domain" description="MacB-like periplasmic core" evidence="9">
    <location>
        <begin position="19"/>
        <end position="195"/>
    </location>
</feature>
<dbReference type="Proteomes" id="UP001232445">
    <property type="component" value="Unassembled WGS sequence"/>
</dbReference>
<keyword evidence="5 7" id="KW-0472">Membrane</keyword>
<sequence length="868" mass="98198">MKVLRQLTWRYLKLNRKRTIVTVIGIILSAAMITGVATLVASFQDLFVRAVQMTDGSHHASFYEVPYENSKYITDHAYTQTAMLSKDIGFARLEGSKNEQKPYLMIKGYDREAFNHFPLTLKEGRFPEREGEIVISEEVFYEAGVEYNIGDQFTVEIGRRVDQGEVLSHEPLSKTEKLEVFTTETYTVTGIITRSRFESWESPGYSAISYLEESRLLPEERVNVSIVAVNPEQIFEQAPKLAEAAGALEIRYNNELLKWMGITQNERVINAMRSVGLIIILLIVVGSVTVIYNAFAISVSERTKQFGMLASVGATKRQIRRMVFWEGLIVGLIGLPVGILSGLAGIGVTLEVINHLMQDSVFNTGVGLRLIVSPETILVSVLFISLTIFLSVYIPAKKASKISPIEAIRLNREIRITGKTLRTSRLTRLLFGIEGELALKNLKRNKRRYRATLFSLFISIVLYISFSSFMTYGFVSSDIYYTDISHDFEVAKQGIGLEESLQFYDQVAQLDDVERFAVSRMIFSTAEEMKREQFGRFIQSYLESGEEGDIFRTPEGGYRMHFNLVAVGEEEFATYARELGLDVADYTNPGEIRGILVNRNVIPFSAEYKPLNIEAGERIALVEEHYGELVNPYRFTLEIGAVTNQLPLGVYPAQLGDVHVIVSEDAFNRIYQKVHDQSKETANFVRMYIKLKEGADRRAFAEAVRTLDAGLHPGPYLLVYDTKENQEELKRTKTMISIFLYGFVSLITLIGVTNIFNTISTNVALRRREFAMLKSVGLTPAGFNKMINYESIFYGLKALLYGLPVGILVSLWMHRSIADVFQFSFVLPWKEILVCIVGVFVIVFLTMLQSSAKLKKENIIDALKEENL</sequence>
<name>A0ABU0CXN9_9BACI</name>
<evidence type="ECO:0000256" key="2">
    <source>
        <dbReference type="ARBA" id="ARBA00022475"/>
    </source>
</evidence>
<evidence type="ECO:0000256" key="4">
    <source>
        <dbReference type="ARBA" id="ARBA00022989"/>
    </source>
</evidence>
<dbReference type="Pfam" id="PF02687">
    <property type="entry name" value="FtsX"/>
    <property type="match status" value="2"/>
</dbReference>
<evidence type="ECO:0000313" key="11">
    <source>
        <dbReference type="Proteomes" id="UP001232445"/>
    </source>
</evidence>
<dbReference type="EMBL" id="JAUSUQ010000014">
    <property type="protein sequence ID" value="MDQ0340517.1"/>
    <property type="molecule type" value="Genomic_DNA"/>
</dbReference>
<protein>
    <submittedName>
        <fullName evidence="10">ABC transport system permease protein</fullName>
    </submittedName>
</protein>
<feature type="transmembrane region" description="Helical" evidence="7">
    <location>
        <begin position="275"/>
        <end position="295"/>
    </location>
</feature>
<dbReference type="PANTHER" id="PTHR30572">
    <property type="entry name" value="MEMBRANE COMPONENT OF TRANSPORTER-RELATED"/>
    <property type="match status" value="1"/>
</dbReference>
<dbReference type="InterPro" id="IPR003838">
    <property type="entry name" value="ABC3_permease_C"/>
</dbReference>
<evidence type="ECO:0000256" key="3">
    <source>
        <dbReference type="ARBA" id="ARBA00022692"/>
    </source>
</evidence>
<feature type="transmembrane region" description="Helical" evidence="7">
    <location>
        <begin position="825"/>
        <end position="848"/>
    </location>
</feature>
<feature type="domain" description="ABC3 transporter permease C-terminal" evidence="8">
    <location>
        <begin position="278"/>
        <end position="404"/>
    </location>
</feature>
<feature type="transmembrane region" description="Helical" evidence="7">
    <location>
        <begin position="738"/>
        <end position="765"/>
    </location>
</feature>
<evidence type="ECO:0000256" key="7">
    <source>
        <dbReference type="SAM" id="Phobius"/>
    </source>
</evidence>
<keyword evidence="2" id="KW-1003">Cell membrane</keyword>
<feature type="transmembrane region" description="Helical" evidence="7">
    <location>
        <begin position="20"/>
        <end position="43"/>
    </location>
</feature>
<evidence type="ECO:0000259" key="8">
    <source>
        <dbReference type="Pfam" id="PF02687"/>
    </source>
</evidence>